<dbReference type="InterPro" id="IPR036388">
    <property type="entry name" value="WH-like_DNA-bd_sf"/>
</dbReference>
<dbReference type="SUPFAM" id="SSF46785">
    <property type="entry name" value="Winged helix' DNA-binding domain"/>
    <property type="match status" value="1"/>
</dbReference>
<dbReference type="InterPro" id="IPR052362">
    <property type="entry name" value="HTH-GbsR_regulator"/>
</dbReference>
<gene>
    <name evidence="4" type="ORF">SAMN06265348_12713</name>
</gene>
<proteinExistence type="predicted"/>
<keyword evidence="5" id="KW-1185">Reference proteome</keyword>
<evidence type="ECO:0000313" key="5">
    <source>
        <dbReference type="Proteomes" id="UP000320300"/>
    </source>
</evidence>
<accession>A0A521FUQ2</accession>
<dbReference type="InterPro" id="IPR036390">
    <property type="entry name" value="WH_DNA-bd_sf"/>
</dbReference>
<sequence length="149" mass="17432">MLQMVEKMGVRAEKDGYPPAAARILSLLLISDPPHQTFEELQQILNMSKSAVSNGLALLQSRCLVEYFTVNGNRKRYFRIQRTAWYEFMKTIVRTQRPFTIQIIPEALAFRSDEYPETNQLLIQAKEFTDYMFGKMEEALSEWEKSQIK</sequence>
<keyword evidence="3" id="KW-0804">Transcription</keyword>
<evidence type="ECO:0000256" key="1">
    <source>
        <dbReference type="ARBA" id="ARBA00023015"/>
    </source>
</evidence>
<dbReference type="EMBL" id="FXTN01000027">
    <property type="protein sequence ID" value="SMO99834.1"/>
    <property type="molecule type" value="Genomic_DNA"/>
</dbReference>
<evidence type="ECO:0000256" key="3">
    <source>
        <dbReference type="ARBA" id="ARBA00023163"/>
    </source>
</evidence>
<reference evidence="4 5" key="1">
    <citation type="submission" date="2017-05" db="EMBL/GenBank/DDBJ databases">
        <authorList>
            <person name="Varghese N."/>
            <person name="Submissions S."/>
        </authorList>
    </citation>
    <scope>NUCLEOTIDE SEQUENCE [LARGE SCALE GENOMIC DNA]</scope>
    <source>
        <strain evidence="4 5">DSM 19036</strain>
    </source>
</reference>
<dbReference type="GO" id="GO:0003677">
    <property type="term" value="F:DNA binding"/>
    <property type="evidence" value="ECO:0007669"/>
    <property type="project" value="UniProtKB-KW"/>
</dbReference>
<keyword evidence="1" id="KW-0805">Transcription regulation</keyword>
<evidence type="ECO:0000313" key="4">
    <source>
        <dbReference type="EMBL" id="SMO99834.1"/>
    </source>
</evidence>
<name>A0A521FUQ2_9SPHI</name>
<dbReference type="AlphaFoldDB" id="A0A521FUQ2"/>
<dbReference type="GO" id="GO:0003700">
    <property type="term" value="F:DNA-binding transcription factor activity"/>
    <property type="evidence" value="ECO:0007669"/>
    <property type="project" value="InterPro"/>
</dbReference>
<dbReference type="PANTHER" id="PTHR38465:SF2">
    <property type="entry name" value="HTH-TYPE TRANSCRIPTIONAL REGULATOR MMPR5"/>
    <property type="match status" value="1"/>
</dbReference>
<dbReference type="Proteomes" id="UP000320300">
    <property type="component" value="Unassembled WGS sequence"/>
</dbReference>
<dbReference type="PANTHER" id="PTHR38465">
    <property type="entry name" value="HTH-TYPE TRANSCRIPTIONAL REGULATOR MJ1563-RELATED"/>
    <property type="match status" value="1"/>
</dbReference>
<keyword evidence="2 4" id="KW-0238">DNA-binding</keyword>
<evidence type="ECO:0000256" key="2">
    <source>
        <dbReference type="ARBA" id="ARBA00023125"/>
    </source>
</evidence>
<protein>
    <submittedName>
        <fullName evidence="4">DNA-binding transcriptional regulator GbsR, MarR family</fullName>
    </submittedName>
</protein>
<dbReference type="Gene3D" id="1.10.10.10">
    <property type="entry name" value="Winged helix-like DNA-binding domain superfamily/Winged helix DNA-binding domain"/>
    <property type="match status" value="1"/>
</dbReference>
<organism evidence="4 5">
    <name type="scientific">Pedobacter westerhofensis</name>
    <dbReference type="NCBI Taxonomy" id="425512"/>
    <lineage>
        <taxon>Bacteria</taxon>
        <taxon>Pseudomonadati</taxon>
        <taxon>Bacteroidota</taxon>
        <taxon>Sphingobacteriia</taxon>
        <taxon>Sphingobacteriales</taxon>
        <taxon>Sphingobacteriaceae</taxon>
        <taxon>Pedobacter</taxon>
    </lineage>
</organism>